<protein>
    <submittedName>
        <fullName evidence="2">Uncharacterized protein</fullName>
    </submittedName>
</protein>
<feature type="compositionally biased region" description="Acidic residues" evidence="1">
    <location>
        <begin position="47"/>
        <end position="65"/>
    </location>
</feature>
<evidence type="ECO:0000313" key="3">
    <source>
        <dbReference type="Proteomes" id="UP000054010"/>
    </source>
</evidence>
<gene>
    <name evidence="2" type="ORF">OSCT_2845</name>
</gene>
<dbReference type="AlphaFoldDB" id="E1IHP4"/>
<keyword evidence="3" id="KW-1185">Reference proteome</keyword>
<name>E1IHP4_9CHLR</name>
<dbReference type="HOGENOM" id="CLU_1178917_0_0_0"/>
<comment type="caution">
    <text evidence="2">The sequence shown here is derived from an EMBL/GenBank/DDBJ whole genome shotgun (WGS) entry which is preliminary data.</text>
</comment>
<accession>E1IHP4</accession>
<evidence type="ECO:0000313" key="2">
    <source>
        <dbReference type="EMBL" id="EFO79300.1"/>
    </source>
</evidence>
<reference evidence="2 3" key="1">
    <citation type="journal article" date="2011" name="J. Bacteriol.">
        <title>Draft genome sequence of the anoxygenic filamentous phototrophic bacterium Oscillochloris trichoides subsp. DG-6.</title>
        <authorList>
            <person name="Kuznetsov B.B."/>
            <person name="Ivanovsky R.N."/>
            <person name="Keppen O.I."/>
            <person name="Sukhacheva M.V."/>
            <person name="Bumazhkin B.K."/>
            <person name="Patutina E.O."/>
            <person name="Beletsky A.V."/>
            <person name="Mardanov A.V."/>
            <person name="Baslerov R.V."/>
            <person name="Panteleeva A.N."/>
            <person name="Kolganova T.V."/>
            <person name="Ravin N.V."/>
            <person name="Skryabin K.G."/>
        </authorList>
    </citation>
    <scope>NUCLEOTIDE SEQUENCE [LARGE SCALE GENOMIC DNA]</scope>
    <source>
        <strain evidence="2 3">DG-6</strain>
    </source>
</reference>
<sequence length="231" mass="25095">MLLTLGACGGGNQAASPTAAPAPTEAPTRTPRPTREPAPTEAPTEVPTEEATEEPTEVVLDDGGDGELQTVDIGDLQTYAHTSGVFQIDIPENWSLQDTSNPDELILIWTDPTRNGAVIVDIFEDETVYTDEDLTKVLQTYLENSFGSQPDFYFEDPTPQSDGSILIVWTYTATADNGVEATLLGNTFIEQRGNKISLLSTLVPQAQFDTLIDRTNEIINTYRIDPDASIS</sequence>
<dbReference type="Proteomes" id="UP000054010">
    <property type="component" value="Unassembled WGS sequence"/>
</dbReference>
<feature type="compositionally biased region" description="Low complexity" evidence="1">
    <location>
        <begin position="17"/>
        <end position="46"/>
    </location>
</feature>
<dbReference type="eggNOG" id="COG0515">
    <property type="taxonomic scope" value="Bacteria"/>
</dbReference>
<dbReference type="EMBL" id="ADVR01000118">
    <property type="protein sequence ID" value="EFO79300.1"/>
    <property type="molecule type" value="Genomic_DNA"/>
</dbReference>
<organism evidence="2 3">
    <name type="scientific">Oscillochloris trichoides DG-6</name>
    <dbReference type="NCBI Taxonomy" id="765420"/>
    <lineage>
        <taxon>Bacteria</taxon>
        <taxon>Bacillati</taxon>
        <taxon>Chloroflexota</taxon>
        <taxon>Chloroflexia</taxon>
        <taxon>Chloroflexales</taxon>
        <taxon>Chloroflexineae</taxon>
        <taxon>Oscillochloridaceae</taxon>
        <taxon>Oscillochloris</taxon>
    </lineage>
</organism>
<proteinExistence type="predicted"/>
<evidence type="ECO:0000256" key="1">
    <source>
        <dbReference type="SAM" id="MobiDB-lite"/>
    </source>
</evidence>
<dbReference type="STRING" id="765420.OSCT_2845"/>
<feature type="region of interest" description="Disordered" evidence="1">
    <location>
        <begin position="1"/>
        <end position="65"/>
    </location>
</feature>